<evidence type="ECO:0000313" key="1">
    <source>
        <dbReference type="EMBL" id="KAI8017090.1"/>
    </source>
</evidence>
<sequence length="74" mass="8308">MERDYGIVPQIEHYGCMIDLFARDGCLTEAFRLVHTMPLEPNAIIWGSHSGASALDGIRMTLFLQRAMVKDSPL</sequence>
<dbReference type="EMBL" id="CM045759">
    <property type="protein sequence ID" value="KAI8017090.1"/>
    <property type="molecule type" value="Genomic_DNA"/>
</dbReference>
<proteinExistence type="predicted"/>
<dbReference type="Proteomes" id="UP001060215">
    <property type="component" value="Chromosome 2"/>
</dbReference>
<keyword evidence="2" id="KW-1185">Reference proteome</keyword>
<protein>
    <submittedName>
        <fullName evidence="1">Pentatricopeptide repeat-containing protein</fullName>
    </submittedName>
</protein>
<gene>
    <name evidence="1" type="ORF">LOK49_LG04G03449</name>
</gene>
<organism evidence="1 2">
    <name type="scientific">Camellia lanceoleosa</name>
    <dbReference type="NCBI Taxonomy" id="1840588"/>
    <lineage>
        <taxon>Eukaryota</taxon>
        <taxon>Viridiplantae</taxon>
        <taxon>Streptophyta</taxon>
        <taxon>Embryophyta</taxon>
        <taxon>Tracheophyta</taxon>
        <taxon>Spermatophyta</taxon>
        <taxon>Magnoliopsida</taxon>
        <taxon>eudicotyledons</taxon>
        <taxon>Gunneridae</taxon>
        <taxon>Pentapetalae</taxon>
        <taxon>asterids</taxon>
        <taxon>Ericales</taxon>
        <taxon>Theaceae</taxon>
        <taxon>Camellia</taxon>
    </lineage>
</organism>
<reference evidence="1 2" key="1">
    <citation type="journal article" date="2022" name="Plant J.">
        <title>Chromosome-level genome of Camellia lanceoleosa provides a valuable resource for understanding genome evolution and self-incompatibility.</title>
        <authorList>
            <person name="Gong W."/>
            <person name="Xiao S."/>
            <person name="Wang L."/>
            <person name="Liao Z."/>
            <person name="Chang Y."/>
            <person name="Mo W."/>
            <person name="Hu G."/>
            <person name="Li W."/>
            <person name="Zhao G."/>
            <person name="Zhu H."/>
            <person name="Hu X."/>
            <person name="Ji K."/>
            <person name="Xiang X."/>
            <person name="Song Q."/>
            <person name="Yuan D."/>
            <person name="Jin S."/>
            <person name="Zhang L."/>
        </authorList>
    </citation>
    <scope>NUCLEOTIDE SEQUENCE [LARGE SCALE GENOMIC DNA]</scope>
    <source>
        <strain evidence="1">SQ_2022a</strain>
    </source>
</reference>
<comment type="caution">
    <text evidence="1">The sequence shown here is derived from an EMBL/GenBank/DDBJ whole genome shotgun (WGS) entry which is preliminary data.</text>
</comment>
<accession>A0ACC0HVT4</accession>
<name>A0ACC0HVT4_9ERIC</name>
<evidence type="ECO:0000313" key="2">
    <source>
        <dbReference type="Proteomes" id="UP001060215"/>
    </source>
</evidence>